<name>A0A5N5U5R2_9EURY</name>
<evidence type="ECO:0000313" key="8">
    <source>
        <dbReference type="Proteomes" id="UP000326865"/>
    </source>
</evidence>
<dbReference type="PANTHER" id="PTHR46268:SF6">
    <property type="entry name" value="UNIVERSAL STRESS PROTEIN UP12"/>
    <property type="match status" value="1"/>
</dbReference>
<organism evidence="3 8">
    <name type="scientific">Halosegnis rubeus</name>
    <dbReference type="NCBI Taxonomy" id="2212850"/>
    <lineage>
        <taxon>Archaea</taxon>
        <taxon>Methanobacteriati</taxon>
        <taxon>Methanobacteriota</taxon>
        <taxon>Stenosarchaea group</taxon>
        <taxon>Halobacteria</taxon>
        <taxon>Halobacteriales</taxon>
        <taxon>Natronomonadaceae</taxon>
        <taxon>Halosegnis</taxon>
    </lineage>
</organism>
<dbReference type="AlphaFoldDB" id="A0A5N5U5R2"/>
<dbReference type="OrthoDB" id="105697at2157"/>
<dbReference type="Proteomes" id="UP000326302">
    <property type="component" value="Unassembled WGS sequence"/>
</dbReference>
<dbReference type="PANTHER" id="PTHR46268">
    <property type="entry name" value="STRESS RESPONSE PROTEIN NHAX"/>
    <property type="match status" value="1"/>
</dbReference>
<dbReference type="EMBL" id="QJOW01000004">
    <property type="protein sequence ID" value="KAB7514239.1"/>
    <property type="molecule type" value="Genomic_DNA"/>
</dbReference>
<accession>A0A5N5UKB3</accession>
<comment type="caution">
    <text evidence="3">The sequence shown here is derived from an EMBL/GenBank/DDBJ whole genome shotgun (WGS) entry which is preliminary data.</text>
</comment>
<dbReference type="InterPro" id="IPR006016">
    <property type="entry name" value="UspA"/>
</dbReference>
<dbReference type="EMBL" id="QKKZ01000003">
    <property type="protein sequence ID" value="KAB7513837.1"/>
    <property type="molecule type" value="Genomic_DNA"/>
</dbReference>
<comment type="similarity">
    <text evidence="1">Belongs to the universal stress protein A family.</text>
</comment>
<dbReference type="PRINTS" id="PR01438">
    <property type="entry name" value="UNVRSLSTRESS"/>
</dbReference>
<dbReference type="Pfam" id="PF00582">
    <property type="entry name" value="Usp"/>
    <property type="match status" value="2"/>
</dbReference>
<accession>A0A5N5U6Y0</accession>
<reference evidence="6 7" key="1">
    <citation type="submission" date="2019-10" db="EMBL/GenBank/DDBJ databases">
        <title>Unraveling microbial dark matter from salterns through culturing: the case of the genus Halosegnis.</title>
        <authorList>
            <person name="Duran-Viseras A."/>
            <person name="Andrei A.-S."/>
            <person name="Vera-Gargallo B."/>
            <person name="Ghai R."/>
            <person name="Sanchez-Porro C."/>
            <person name="Ventosa A."/>
        </authorList>
    </citation>
    <scope>NUCLEOTIDE SEQUENCE [LARGE SCALE GENOMIC DNA]</scope>
    <source>
        <strain evidence="4 7">F17-44</strain>
        <strain evidence="3 8">F18-79</strain>
        <strain evidence="5 6">F19-13</strain>
    </source>
</reference>
<evidence type="ECO:0000256" key="1">
    <source>
        <dbReference type="ARBA" id="ARBA00008791"/>
    </source>
</evidence>
<feature type="domain" description="UspA" evidence="2">
    <location>
        <begin position="1"/>
        <end position="137"/>
    </location>
</feature>
<evidence type="ECO:0000313" key="6">
    <source>
        <dbReference type="Proteomes" id="UP000326207"/>
    </source>
</evidence>
<proteinExistence type="inferred from homology"/>
<feature type="domain" description="UspA" evidence="2">
    <location>
        <begin position="149"/>
        <end position="283"/>
    </location>
</feature>
<evidence type="ECO:0000259" key="2">
    <source>
        <dbReference type="Pfam" id="PF00582"/>
    </source>
</evidence>
<dbReference type="Proteomes" id="UP000326207">
    <property type="component" value="Unassembled WGS sequence"/>
</dbReference>
<dbReference type="InterPro" id="IPR006015">
    <property type="entry name" value="Universal_stress_UspA"/>
</dbReference>
<gene>
    <name evidence="3" type="ORF">DM867_08525</name>
    <name evidence="4" type="ORF">DMP03_10180</name>
    <name evidence="5" type="ORF">DP108_07080</name>
</gene>
<dbReference type="RefSeq" id="WP_152120570.1">
    <property type="nucleotide sequence ID" value="NZ_QJOW01000004.1"/>
</dbReference>
<dbReference type="CDD" id="cd00293">
    <property type="entry name" value="USP-like"/>
    <property type="match status" value="2"/>
</dbReference>
<dbReference type="EMBL" id="QMDY01000003">
    <property type="protein sequence ID" value="KAB7518911.1"/>
    <property type="molecule type" value="Genomic_DNA"/>
</dbReference>
<dbReference type="Gene3D" id="3.40.50.620">
    <property type="entry name" value="HUPs"/>
    <property type="match status" value="2"/>
</dbReference>
<evidence type="ECO:0000313" key="3">
    <source>
        <dbReference type="EMBL" id="KAB7513837.1"/>
    </source>
</evidence>
<evidence type="ECO:0000313" key="4">
    <source>
        <dbReference type="EMBL" id="KAB7514239.1"/>
    </source>
</evidence>
<accession>A0A5N5U5R2</accession>
<evidence type="ECO:0000313" key="5">
    <source>
        <dbReference type="EMBL" id="KAB7518911.1"/>
    </source>
</evidence>
<dbReference type="Proteomes" id="UP000326865">
    <property type="component" value="Unassembled WGS sequence"/>
</dbReference>
<dbReference type="InterPro" id="IPR014729">
    <property type="entry name" value="Rossmann-like_a/b/a_fold"/>
</dbReference>
<protein>
    <submittedName>
        <fullName evidence="3">Universal stress protein</fullName>
    </submittedName>
</protein>
<evidence type="ECO:0000313" key="7">
    <source>
        <dbReference type="Proteomes" id="UP000326302"/>
    </source>
</evidence>
<sequence length="289" mass="30688">MYDSILLPVDGSEHATKIVHHAAKLAQRTGATIQVLFVADTTQDSVTVVDGTVVDALEQDGQTIVADVAETLESLGVEHGTDVVQGNPAPTIADYAERYDYDLIVLPTHGRTGISRYLLGSVTEKVVRLSDVPVLTARMQSDEQLTFPYETILIPTDGSPASTAAVRHGLALAATLDATVHVLSVVDDTSLGPGVRSAFSADELERQATEAVERVVTEADDYDLAHVQTDVEHGPPAEVISEYVETSDINAVVMGSSGRRGVDRILLGSVAEKTVRSAPVPVITAHEQS</sequence>
<keyword evidence="8" id="KW-1185">Reference proteome</keyword>
<dbReference type="SUPFAM" id="SSF52402">
    <property type="entry name" value="Adenine nucleotide alpha hydrolases-like"/>
    <property type="match status" value="2"/>
</dbReference>